<evidence type="ECO:0000259" key="1">
    <source>
        <dbReference type="Pfam" id="PF00004"/>
    </source>
</evidence>
<dbReference type="Pfam" id="PF00004">
    <property type="entry name" value="AAA"/>
    <property type="match status" value="1"/>
</dbReference>
<accession>A0ABV5WNQ8</accession>
<dbReference type="SUPFAM" id="SSF52540">
    <property type="entry name" value="P-loop containing nucleoside triphosphate hydrolases"/>
    <property type="match status" value="2"/>
</dbReference>
<protein>
    <submittedName>
        <fullName evidence="2">AAA family ATPase</fullName>
    </submittedName>
</protein>
<keyword evidence="3" id="KW-1185">Reference proteome</keyword>
<organism evidence="2 3">
    <name type="scientific">Ectobacillus funiculus</name>
    <dbReference type="NCBI Taxonomy" id="137993"/>
    <lineage>
        <taxon>Bacteria</taxon>
        <taxon>Bacillati</taxon>
        <taxon>Bacillota</taxon>
        <taxon>Bacilli</taxon>
        <taxon>Bacillales</taxon>
        <taxon>Bacillaceae</taxon>
        <taxon>Ectobacillus</taxon>
    </lineage>
</organism>
<comment type="caution">
    <text evidence="2">The sequence shown here is derived from an EMBL/GenBank/DDBJ whole genome shotgun (WGS) entry which is preliminary data.</text>
</comment>
<gene>
    <name evidence="2" type="ORF">ACFFMS_28805</name>
</gene>
<dbReference type="RefSeq" id="WP_379952176.1">
    <property type="nucleotide sequence ID" value="NZ_JBHMAF010000196.1"/>
</dbReference>
<dbReference type="EMBL" id="JBHMAF010000196">
    <property type="protein sequence ID" value="MFB9762227.1"/>
    <property type="molecule type" value="Genomic_DNA"/>
</dbReference>
<dbReference type="Gene3D" id="3.40.50.300">
    <property type="entry name" value="P-loop containing nucleotide triphosphate hydrolases"/>
    <property type="match status" value="1"/>
</dbReference>
<dbReference type="InterPro" id="IPR027417">
    <property type="entry name" value="P-loop_NTPase"/>
</dbReference>
<dbReference type="InterPro" id="IPR003959">
    <property type="entry name" value="ATPase_AAA_core"/>
</dbReference>
<name>A0ABV5WNQ8_9BACI</name>
<feature type="domain" description="ATPase AAA-type core" evidence="1">
    <location>
        <begin position="140"/>
        <end position="174"/>
    </location>
</feature>
<proteinExistence type="predicted"/>
<reference evidence="2 3" key="1">
    <citation type="submission" date="2024-09" db="EMBL/GenBank/DDBJ databases">
        <authorList>
            <person name="Sun Q."/>
            <person name="Mori K."/>
        </authorList>
    </citation>
    <scope>NUCLEOTIDE SEQUENCE [LARGE SCALE GENOMIC DNA]</scope>
    <source>
        <strain evidence="2 3">JCM 11201</strain>
    </source>
</reference>
<dbReference type="Proteomes" id="UP001589609">
    <property type="component" value="Unassembled WGS sequence"/>
</dbReference>
<sequence length="202" mass="23482">MVSVRGKGFPTVVKCFFRELKTNNKCPASTGYLLLVSYFKYHLCIKKIPFYKRMFFWYNIFTKINQNMMKTSFKNIGSYFENYFSSALETEKLDRNGVRCMNFAEMKSEEIQETLKEHGYFGNLEIALAIKAATLLNKPILVEGPPGVGKTELAKAIATISRQELLRLQCSPEMNERKALYDFDYSKQLLFIQLVNYPPLKR</sequence>
<evidence type="ECO:0000313" key="2">
    <source>
        <dbReference type="EMBL" id="MFB9762227.1"/>
    </source>
</evidence>
<evidence type="ECO:0000313" key="3">
    <source>
        <dbReference type="Proteomes" id="UP001589609"/>
    </source>
</evidence>